<name>A0A840WSV3_9ACTN</name>
<reference evidence="1 2" key="1">
    <citation type="submission" date="2020-08" db="EMBL/GenBank/DDBJ databases">
        <title>Sequencing the genomes of 1000 actinobacteria strains.</title>
        <authorList>
            <person name="Klenk H.-P."/>
        </authorList>
    </citation>
    <scope>NUCLEOTIDE SEQUENCE [LARGE SCALE GENOMIC DNA]</scope>
    <source>
        <strain evidence="1 2">DSM 44598</strain>
    </source>
</reference>
<dbReference type="AlphaFoldDB" id="A0A840WSV3"/>
<protein>
    <submittedName>
        <fullName evidence="1">Uncharacterized protein</fullName>
    </submittedName>
</protein>
<accession>A0A840WSV3</accession>
<comment type="caution">
    <text evidence="1">The sequence shown here is derived from an EMBL/GenBank/DDBJ whole genome shotgun (WGS) entry which is preliminary data.</text>
</comment>
<dbReference type="Proteomes" id="UP000579647">
    <property type="component" value="Unassembled WGS sequence"/>
</dbReference>
<keyword evidence="2" id="KW-1185">Reference proteome</keyword>
<organism evidence="1 2">
    <name type="scientific">Nocardiopsis metallicus</name>
    <dbReference type="NCBI Taxonomy" id="179819"/>
    <lineage>
        <taxon>Bacteria</taxon>
        <taxon>Bacillati</taxon>
        <taxon>Actinomycetota</taxon>
        <taxon>Actinomycetes</taxon>
        <taxon>Streptosporangiales</taxon>
        <taxon>Nocardiopsidaceae</taxon>
        <taxon>Nocardiopsis</taxon>
    </lineage>
</organism>
<dbReference type="RefSeq" id="WP_184368563.1">
    <property type="nucleotide sequence ID" value="NZ_BAAAKM010000063.1"/>
</dbReference>
<sequence length="279" mass="30517">MSDQTLRPEQISSAVLDVATTRGVVDEASEHYESARKKARAGLLPYVRAGVKSLTAALPDGTALGTLTFSRPAPRITWDEDALTEFVDETAPTEIDEDIDPAILANPDVVEWILEHHPEALRRSVRPKYVTLLEQDLDHQGCLAHPVTGELVAVATVTVPKVTGQFQWKADHSQRSRLLTAVRSGEVGGGADLLKLLPDQQDEGSEGNDLVTEDDPLIERQHLAELHSRMHQAGLTERDEALAYIGQVLGTTVSSRKELRLSQWQQVVMALEQATATAV</sequence>
<proteinExistence type="predicted"/>
<dbReference type="EMBL" id="JACHDO010000001">
    <property type="protein sequence ID" value="MBB5494696.1"/>
    <property type="molecule type" value="Genomic_DNA"/>
</dbReference>
<gene>
    <name evidence="1" type="ORF">HNR07_005833</name>
</gene>
<evidence type="ECO:0000313" key="1">
    <source>
        <dbReference type="EMBL" id="MBB5494696.1"/>
    </source>
</evidence>
<evidence type="ECO:0000313" key="2">
    <source>
        <dbReference type="Proteomes" id="UP000579647"/>
    </source>
</evidence>